<dbReference type="Proteomes" id="UP001153069">
    <property type="component" value="Unassembled WGS sequence"/>
</dbReference>
<feature type="compositionally biased region" description="Basic and acidic residues" evidence="1">
    <location>
        <begin position="1"/>
        <end position="12"/>
    </location>
</feature>
<proteinExistence type="predicted"/>
<dbReference type="InterPro" id="IPR032675">
    <property type="entry name" value="LRR_dom_sf"/>
</dbReference>
<dbReference type="Gene3D" id="3.80.10.10">
    <property type="entry name" value="Ribonuclease Inhibitor"/>
    <property type="match status" value="2"/>
</dbReference>
<protein>
    <submittedName>
        <fullName evidence="2">Kinesin light chain</fullName>
    </submittedName>
</protein>
<feature type="compositionally biased region" description="Polar residues" evidence="1">
    <location>
        <begin position="59"/>
        <end position="78"/>
    </location>
</feature>
<dbReference type="InterPro" id="IPR029071">
    <property type="entry name" value="Ubiquitin-like_domsf"/>
</dbReference>
<dbReference type="AlphaFoldDB" id="A0A9N8F4T2"/>
<evidence type="ECO:0000256" key="1">
    <source>
        <dbReference type="SAM" id="MobiDB-lite"/>
    </source>
</evidence>
<evidence type="ECO:0000313" key="3">
    <source>
        <dbReference type="Proteomes" id="UP001153069"/>
    </source>
</evidence>
<accession>A0A9N8F4T2</accession>
<feature type="compositionally biased region" description="Basic and acidic residues" evidence="1">
    <location>
        <begin position="41"/>
        <end position="57"/>
    </location>
</feature>
<keyword evidence="3" id="KW-1185">Reference proteome</keyword>
<name>A0A9N8F4T2_9STRA</name>
<dbReference type="EMBL" id="CAICTM010002981">
    <property type="protein sequence ID" value="CAB9530675.1"/>
    <property type="molecule type" value="Genomic_DNA"/>
</dbReference>
<dbReference type="PANTHER" id="PTHR45752:SF187">
    <property type="entry name" value="LEUCINE-RICH REPEAT AND IQ DOMAIN-CONTAINING PROTEIN 4"/>
    <property type="match status" value="1"/>
</dbReference>
<organism evidence="2 3">
    <name type="scientific">Seminavis robusta</name>
    <dbReference type="NCBI Taxonomy" id="568900"/>
    <lineage>
        <taxon>Eukaryota</taxon>
        <taxon>Sar</taxon>
        <taxon>Stramenopiles</taxon>
        <taxon>Ochrophyta</taxon>
        <taxon>Bacillariophyta</taxon>
        <taxon>Bacillariophyceae</taxon>
        <taxon>Bacillariophycidae</taxon>
        <taxon>Naviculales</taxon>
        <taxon>Naviculaceae</taxon>
        <taxon>Seminavis</taxon>
    </lineage>
</organism>
<dbReference type="Gene3D" id="3.10.20.90">
    <property type="entry name" value="Phosphatidylinositol 3-kinase Catalytic Subunit, Chain A, domain 1"/>
    <property type="match status" value="1"/>
</dbReference>
<sequence length="1211" mass="133604">MGNRPSRRDGSARRKARGKASKKKNALRGMEDISEASDQARFVEQKRRSSSAVDKETASLCSQQQNNVKGKPNSSRPGTGQIVHGLYKITLGSFAAEEPPVGFRELNVQVWVPKARGADLVYLTIPDKGITVGEIKRMIREEAIPILIQKNAGIARNFGGTHLFLAEEKTGEFSPVNWSDSLPDGSFFWEEYSDRLALNRYAQHNVFQGVYCYVDYQINIQVIKSPSGYIPVLASPRLQVTVIHYYWNKPTIADIKQSIQDVTGWDPRILHLIWNNEEVEDYMSLVKLGIEHNVTLDLWLHQWAVHIVTLQRLSFAIAVDGSDSVQTLQERVKANQIWHSDCDPLLVLSDGTILTTSTASVHQQPSADAVAAATLAEMGVTNNAIIYATQSTYTTTSNRGCRIDGAEMRGITIIQLREIVTAILTRCKAEGWTSADPEKRGKLLEPAEVTLYDLMQNYIMPITAQRQCSYVELVADPRQPEQQAPTFFASHYWGESVISFLACIERHAFDRDLPPTTAYWVCAYSLNQHNLSNELQPGSGHLETPFYKAIQNTKGAVAIIDRAAVMYKRIWCVFELAIVFLDRKEKGDYVYDIYASPPEEVGQPAGGIPVGLTEGPVASDLHHVRPNGLLDKSPGEAGPLQRLKSKRQAKFPLQLCHDAFAAKLQSARASRNEDKMFILNNIVGNHENISAAPPDSHSAYDHLNAILAGRFAASTFRVALENEVKNLSDYHTALASAPLTRLDMSFVACGAFISAAGEFAQALPVTLEYLSIDLSWIDITDLDGFARGLGRLVRLESLHLNMSYCSRLENCATLWKEMEHLLQLKELRLDMGSAREVSLPTLATTICTLTRLETMSLLLSKCSPDNDFFLFATGISSIEYLPNCSFDLHGVESPSIESLAAALIVMPATESFESLELNFAQSIVENKLPSVESISSGLRRASRLSVLKLDFSWNDALLSLDALGSCFPEMPQLCELHVAATSCKALRSIDEFSEGLGEARTLQVLKLSLQSTDVDSLDAIGRAVMSMDCLEELSLNFAGCKNLDSIDGLCTGFRSAPWVGSLKKLNLNSNNNEGLVLEAIDFLPTTLLTKLEDLDVDFFGCQVLSVSDLIEAVKGIPRHCEFSSFRFSCAETQVSEAQGIELCKALIERMVVSPKVFVEFPFSSSVEGITKELKRRTVVSECLGTTTVQILPAETTSSQRGGGGKPLNKAV</sequence>
<comment type="caution">
    <text evidence="2">The sequence shown here is derived from an EMBL/GenBank/DDBJ whole genome shotgun (WGS) entry which is preliminary data.</text>
</comment>
<feature type="compositionally biased region" description="Basic residues" evidence="1">
    <location>
        <begin position="13"/>
        <end position="26"/>
    </location>
</feature>
<feature type="region of interest" description="Disordered" evidence="1">
    <location>
        <begin position="1"/>
        <end position="79"/>
    </location>
</feature>
<dbReference type="InterPro" id="IPR050715">
    <property type="entry name" value="LRR-SigEffector_domain"/>
</dbReference>
<reference evidence="2" key="1">
    <citation type="submission" date="2020-06" db="EMBL/GenBank/DDBJ databases">
        <authorList>
            <consortium name="Plant Systems Biology data submission"/>
        </authorList>
    </citation>
    <scope>NUCLEOTIDE SEQUENCE</scope>
    <source>
        <strain evidence="2">D6</strain>
    </source>
</reference>
<dbReference type="SUPFAM" id="SSF54236">
    <property type="entry name" value="Ubiquitin-like"/>
    <property type="match status" value="1"/>
</dbReference>
<evidence type="ECO:0000313" key="2">
    <source>
        <dbReference type="EMBL" id="CAB9530675.1"/>
    </source>
</evidence>
<gene>
    <name evidence="2" type="ORF">SEMRO_2983_G341590.1</name>
</gene>
<dbReference type="PANTHER" id="PTHR45752">
    <property type="entry name" value="LEUCINE-RICH REPEAT-CONTAINING"/>
    <property type="match status" value="1"/>
</dbReference>
<dbReference type="SUPFAM" id="SSF52047">
    <property type="entry name" value="RNI-like"/>
    <property type="match status" value="1"/>
</dbReference>